<dbReference type="PRINTS" id="PR00413">
    <property type="entry name" value="HADHALOGNASE"/>
</dbReference>
<evidence type="ECO:0000256" key="2">
    <source>
        <dbReference type="ARBA" id="ARBA00001946"/>
    </source>
</evidence>
<dbReference type="Proteomes" id="UP000002033">
    <property type="component" value="Chromosome"/>
</dbReference>
<dbReference type="SFLD" id="SFLDG01129">
    <property type="entry name" value="C1.5:_HAD__Beta-PGM__Phosphata"/>
    <property type="match status" value="1"/>
</dbReference>
<dbReference type="InterPro" id="IPR023198">
    <property type="entry name" value="PGP-like_dom2"/>
</dbReference>
<evidence type="ECO:0000256" key="1">
    <source>
        <dbReference type="ARBA" id="ARBA00000830"/>
    </source>
</evidence>
<keyword evidence="7 10" id="KW-0378">Hydrolase</keyword>
<evidence type="ECO:0000256" key="6">
    <source>
        <dbReference type="ARBA" id="ARBA00022723"/>
    </source>
</evidence>
<comment type="pathway">
    <text evidence="3 10">Organic acid metabolism; glycolate biosynthesis; glycolate from 2-phosphoglycolate: step 1/1.</text>
</comment>
<dbReference type="EC" id="3.1.3.18" evidence="5 10"/>
<dbReference type="Gene3D" id="3.40.50.1000">
    <property type="entry name" value="HAD superfamily/HAD-like"/>
    <property type="match status" value="1"/>
</dbReference>
<comment type="function">
    <text evidence="10">Specifically catalyzes the dephosphorylation of 2-phosphoglycolate. Is involved in the dissimilation of the intracellular 2-phosphoglycolate formed during the DNA repair of 3'-phosphoglycolate ends, a major class of DNA lesions induced by oxidative stress.</text>
</comment>
<evidence type="ECO:0000256" key="8">
    <source>
        <dbReference type="ARBA" id="ARBA00022842"/>
    </source>
</evidence>
<dbReference type="InterPro" id="IPR006439">
    <property type="entry name" value="HAD-SF_hydro_IA"/>
</dbReference>
<evidence type="ECO:0000256" key="9">
    <source>
        <dbReference type="ARBA" id="ARBA00023277"/>
    </source>
</evidence>
<name>D8JZ49_HYPDA</name>
<dbReference type="eggNOG" id="COG0546">
    <property type="taxonomic scope" value="Bacteria"/>
</dbReference>
<keyword evidence="12" id="KW-1185">Reference proteome</keyword>
<evidence type="ECO:0000256" key="7">
    <source>
        <dbReference type="ARBA" id="ARBA00022801"/>
    </source>
</evidence>
<keyword evidence="8 10" id="KW-0460">Magnesium</keyword>
<feature type="binding site" evidence="10">
    <location>
        <position position="11"/>
    </location>
    <ligand>
        <name>Mg(2+)</name>
        <dbReference type="ChEBI" id="CHEBI:18420"/>
    </ligand>
</feature>
<dbReference type="GO" id="GO:0006281">
    <property type="term" value="P:DNA repair"/>
    <property type="evidence" value="ECO:0007669"/>
    <property type="project" value="TreeGrafter"/>
</dbReference>
<feature type="active site" description="Nucleophile" evidence="10">
    <location>
        <position position="9"/>
    </location>
</feature>
<dbReference type="InterPro" id="IPR036412">
    <property type="entry name" value="HAD-like_sf"/>
</dbReference>
<evidence type="ECO:0000256" key="10">
    <source>
        <dbReference type="HAMAP-Rule" id="MF_00495"/>
    </source>
</evidence>
<gene>
    <name evidence="10" type="primary">gph</name>
    <name evidence="11" type="ordered locus">Hden_1848</name>
</gene>
<dbReference type="HOGENOM" id="CLU_045011_19_1_5"/>
<comment type="cofactor">
    <cofactor evidence="2 10">
        <name>Mg(2+)</name>
        <dbReference type="ChEBI" id="CHEBI:18420"/>
    </cofactor>
</comment>
<dbReference type="InterPro" id="IPR037512">
    <property type="entry name" value="PGPase_prok"/>
</dbReference>
<dbReference type="GO" id="GO:0005975">
    <property type="term" value="P:carbohydrate metabolic process"/>
    <property type="evidence" value="ECO:0007669"/>
    <property type="project" value="InterPro"/>
</dbReference>
<dbReference type="SUPFAM" id="SSF56784">
    <property type="entry name" value="HAD-like"/>
    <property type="match status" value="1"/>
</dbReference>
<evidence type="ECO:0000256" key="3">
    <source>
        <dbReference type="ARBA" id="ARBA00004818"/>
    </source>
</evidence>
<evidence type="ECO:0000256" key="5">
    <source>
        <dbReference type="ARBA" id="ARBA00013078"/>
    </source>
</evidence>
<dbReference type="InterPro" id="IPR041492">
    <property type="entry name" value="HAD_2"/>
</dbReference>
<dbReference type="PANTHER" id="PTHR43434:SF1">
    <property type="entry name" value="PHOSPHOGLYCOLATE PHOSPHATASE"/>
    <property type="match status" value="1"/>
</dbReference>
<protein>
    <recommendedName>
        <fullName evidence="5 10">Phosphoglycolate phosphatase</fullName>
        <shortName evidence="10">PGP</shortName>
        <shortName evidence="10">PGPase</shortName>
        <ecNumber evidence="5 10">3.1.3.18</ecNumber>
    </recommendedName>
</protein>
<dbReference type="GO" id="GO:0005829">
    <property type="term" value="C:cytosol"/>
    <property type="evidence" value="ECO:0007669"/>
    <property type="project" value="TreeGrafter"/>
</dbReference>
<dbReference type="RefSeq" id="WP_013215810.1">
    <property type="nucleotide sequence ID" value="NC_014313.1"/>
</dbReference>
<dbReference type="FunFam" id="3.40.50.1000:FF:000022">
    <property type="entry name" value="Phosphoglycolate phosphatase"/>
    <property type="match status" value="1"/>
</dbReference>
<comment type="similarity">
    <text evidence="4 10">Belongs to the HAD-like hydrolase superfamily. CbbY/CbbZ/Gph/YieH family.</text>
</comment>
<dbReference type="OrthoDB" id="9793014at2"/>
<accession>D8JZ49</accession>
<dbReference type="SFLD" id="SFLDG01135">
    <property type="entry name" value="C1.5.6:_HAD__Beta-PGM__Phospha"/>
    <property type="match status" value="1"/>
</dbReference>
<dbReference type="SFLD" id="SFLDS00003">
    <property type="entry name" value="Haloacid_Dehalogenase"/>
    <property type="match status" value="1"/>
</dbReference>
<organism evidence="11 12">
    <name type="scientific">Hyphomicrobium denitrificans (strain ATCC 51888 / DSM 1869 / NCIMB 11706 / TK 0415)</name>
    <dbReference type="NCBI Taxonomy" id="582899"/>
    <lineage>
        <taxon>Bacteria</taxon>
        <taxon>Pseudomonadati</taxon>
        <taxon>Pseudomonadota</taxon>
        <taxon>Alphaproteobacteria</taxon>
        <taxon>Hyphomicrobiales</taxon>
        <taxon>Hyphomicrobiaceae</taxon>
        <taxon>Hyphomicrobium</taxon>
    </lineage>
</organism>
<dbReference type="EMBL" id="CP002083">
    <property type="protein sequence ID" value="ADJ23651.1"/>
    <property type="molecule type" value="Genomic_DNA"/>
</dbReference>
<evidence type="ECO:0000313" key="11">
    <source>
        <dbReference type="EMBL" id="ADJ23651.1"/>
    </source>
</evidence>
<dbReference type="KEGG" id="hdn:Hden_1848"/>
<dbReference type="AlphaFoldDB" id="D8JZ49"/>
<dbReference type="GO" id="GO:0008967">
    <property type="term" value="F:phosphoglycolate phosphatase activity"/>
    <property type="evidence" value="ECO:0007669"/>
    <property type="project" value="UniProtKB-UniRule"/>
</dbReference>
<dbReference type="UniPathway" id="UPA00865">
    <property type="reaction ID" value="UER00834"/>
</dbReference>
<dbReference type="InterPro" id="IPR023214">
    <property type="entry name" value="HAD_sf"/>
</dbReference>
<dbReference type="GO" id="GO:0046295">
    <property type="term" value="P:glycolate biosynthetic process"/>
    <property type="evidence" value="ECO:0007669"/>
    <property type="project" value="UniProtKB-UniRule"/>
</dbReference>
<keyword evidence="6 10" id="KW-0479">Metal-binding</keyword>
<sequence length="227" mass="24540">MKDWTIVFDLDGTLVDTAPDLAEATNYVLKTLGLERVNELEIRRFVGHGALAMIDGAVKAHGRTLPERELHDLFEVFIAYYTAHIADRSIPYPNVVATLEALRSSGATLAVCTNKIEIHARRVLEELDLDGYFSALTGRDSLGSYKPDPRHLTGTIARAGGRPATSIMVGDSETDIRTAKAAQVPIVAVSFGYSVDPVASYGPDAVIDDYKDLTAALDKFAGKTVST</sequence>
<dbReference type="GO" id="GO:0046872">
    <property type="term" value="F:metal ion binding"/>
    <property type="evidence" value="ECO:0007669"/>
    <property type="project" value="UniProtKB-KW"/>
</dbReference>
<feature type="binding site" evidence="10">
    <location>
        <position position="9"/>
    </location>
    <ligand>
        <name>Mg(2+)</name>
        <dbReference type="ChEBI" id="CHEBI:18420"/>
    </ligand>
</feature>
<dbReference type="Pfam" id="PF13419">
    <property type="entry name" value="HAD_2"/>
    <property type="match status" value="1"/>
</dbReference>
<dbReference type="HAMAP" id="MF_00495">
    <property type="entry name" value="GPH_hydrolase_bact"/>
    <property type="match status" value="1"/>
</dbReference>
<keyword evidence="9 10" id="KW-0119">Carbohydrate metabolism</keyword>
<dbReference type="STRING" id="582899.Hden_1848"/>
<reference evidence="12" key="1">
    <citation type="journal article" date="2011" name="J. Bacteriol.">
        <title>Genome sequences of eight morphologically diverse alphaproteobacteria.</title>
        <authorList>
            <consortium name="US DOE Joint Genome Institute"/>
            <person name="Brown P.J."/>
            <person name="Kysela D.T."/>
            <person name="Buechlein A."/>
            <person name="Hemmerich C."/>
            <person name="Brun Y.V."/>
        </authorList>
    </citation>
    <scope>NUCLEOTIDE SEQUENCE [LARGE SCALE GENOMIC DNA]</scope>
    <source>
        <strain evidence="12">ATCC 51888 / DSM 1869 / NCIB 11706 / TK 0415</strain>
    </source>
</reference>
<dbReference type="InterPro" id="IPR050155">
    <property type="entry name" value="HAD-like_hydrolase_sf"/>
</dbReference>
<evidence type="ECO:0000256" key="4">
    <source>
        <dbReference type="ARBA" id="ARBA00006171"/>
    </source>
</evidence>
<proteinExistence type="inferred from homology"/>
<comment type="catalytic activity">
    <reaction evidence="1 10">
        <text>2-phosphoglycolate + H2O = glycolate + phosphate</text>
        <dbReference type="Rhea" id="RHEA:14369"/>
        <dbReference type="ChEBI" id="CHEBI:15377"/>
        <dbReference type="ChEBI" id="CHEBI:29805"/>
        <dbReference type="ChEBI" id="CHEBI:43474"/>
        <dbReference type="ChEBI" id="CHEBI:58033"/>
        <dbReference type="EC" id="3.1.3.18"/>
    </reaction>
</comment>
<evidence type="ECO:0000313" key="12">
    <source>
        <dbReference type="Proteomes" id="UP000002033"/>
    </source>
</evidence>
<feature type="binding site" evidence="10">
    <location>
        <position position="171"/>
    </location>
    <ligand>
        <name>Mg(2+)</name>
        <dbReference type="ChEBI" id="CHEBI:18420"/>
    </ligand>
</feature>
<dbReference type="Gene3D" id="1.10.150.240">
    <property type="entry name" value="Putative phosphatase, domain 2"/>
    <property type="match status" value="1"/>
</dbReference>
<dbReference type="PANTHER" id="PTHR43434">
    <property type="entry name" value="PHOSPHOGLYCOLATE PHOSPHATASE"/>
    <property type="match status" value="1"/>
</dbReference>